<reference evidence="4" key="1">
    <citation type="journal article" date="2020" name="MBio">
        <title>Horizontal gene transfer to a defensive symbiont with a reduced genome amongst a multipartite beetle microbiome.</title>
        <authorList>
            <person name="Waterworth S.C."/>
            <person name="Florez L.V."/>
            <person name="Rees E.R."/>
            <person name="Hertweck C."/>
            <person name="Kaltenpoth M."/>
            <person name="Kwan J.C."/>
        </authorList>
    </citation>
    <scope>NUCLEOTIDE SEQUENCE [LARGE SCALE GENOMIC DNA]</scope>
</reference>
<dbReference type="Pfam" id="PF03551">
    <property type="entry name" value="PadR"/>
    <property type="match status" value="1"/>
</dbReference>
<dbReference type="InterPro" id="IPR005149">
    <property type="entry name" value="Tscrpt_reg_PadR_N"/>
</dbReference>
<accession>A0A7V8FTL7</accession>
<feature type="compositionally biased region" description="Basic residues" evidence="1">
    <location>
        <begin position="12"/>
        <end position="21"/>
    </location>
</feature>
<name>A0A7V8FTL7_9BURK</name>
<evidence type="ECO:0000259" key="2">
    <source>
        <dbReference type="Pfam" id="PF03551"/>
    </source>
</evidence>
<dbReference type="SUPFAM" id="SSF46785">
    <property type="entry name" value="Winged helix' DNA-binding domain"/>
    <property type="match status" value="1"/>
</dbReference>
<evidence type="ECO:0000313" key="4">
    <source>
        <dbReference type="Proteomes" id="UP000462435"/>
    </source>
</evidence>
<feature type="compositionally biased region" description="Basic and acidic residues" evidence="1">
    <location>
        <begin position="29"/>
        <end position="45"/>
    </location>
</feature>
<comment type="caution">
    <text evidence="3">The sequence shown here is derived from an EMBL/GenBank/DDBJ whole genome shotgun (WGS) entry which is preliminary data.</text>
</comment>
<protein>
    <submittedName>
        <fullName evidence="3">Transcriptional regulator YqjI</fullName>
    </submittedName>
</protein>
<sequence length="198" mass="22351">MMFRHLFARAGHGPKHHRFDRPHHGGGMFDDHGHGHGPRGREGGRGARMFEQGALRVVMLHLLQEKPRHGYEIIKAIEQLVGGGYSPSPGVVYPTLTLLEEMGYASVETEDGGKKLYRISADGEAHLQENAEMLQQVLRKFEIRRQERPDADSPELRRAVQNFRMALHTRLAKGQLSKEELHAIVDLIDKAAVDIERS</sequence>
<dbReference type="PANTHER" id="PTHR43252:SF7">
    <property type="entry name" value="TRANSCRIPTIONAL REGULATOR YQJI"/>
    <property type="match status" value="1"/>
</dbReference>
<proteinExistence type="predicted"/>
<feature type="region of interest" description="Disordered" evidence="1">
    <location>
        <begin position="12"/>
        <end position="46"/>
    </location>
</feature>
<dbReference type="AlphaFoldDB" id="A0A7V8FTL7"/>
<evidence type="ECO:0000256" key="1">
    <source>
        <dbReference type="SAM" id="MobiDB-lite"/>
    </source>
</evidence>
<feature type="domain" description="Transcription regulator PadR N-terminal" evidence="2">
    <location>
        <begin position="59"/>
        <end position="129"/>
    </location>
</feature>
<dbReference type="InterPro" id="IPR036390">
    <property type="entry name" value="WH_DNA-bd_sf"/>
</dbReference>
<dbReference type="EMBL" id="WNDX01000161">
    <property type="protein sequence ID" value="KAF1038571.1"/>
    <property type="molecule type" value="Genomic_DNA"/>
</dbReference>
<dbReference type="Gene3D" id="1.10.10.10">
    <property type="entry name" value="Winged helix-like DNA-binding domain superfamily/Winged helix DNA-binding domain"/>
    <property type="match status" value="1"/>
</dbReference>
<gene>
    <name evidence="3" type="primary">yqjI</name>
    <name evidence="3" type="ORF">GAK35_03753</name>
</gene>
<dbReference type="PANTHER" id="PTHR43252">
    <property type="entry name" value="TRANSCRIPTIONAL REGULATOR YQJI"/>
    <property type="match status" value="1"/>
</dbReference>
<organism evidence="3 4">
    <name type="scientific">Herbaspirillum frisingense</name>
    <dbReference type="NCBI Taxonomy" id="92645"/>
    <lineage>
        <taxon>Bacteria</taxon>
        <taxon>Pseudomonadati</taxon>
        <taxon>Pseudomonadota</taxon>
        <taxon>Betaproteobacteria</taxon>
        <taxon>Burkholderiales</taxon>
        <taxon>Oxalobacteraceae</taxon>
        <taxon>Herbaspirillum</taxon>
    </lineage>
</organism>
<dbReference type="InterPro" id="IPR036388">
    <property type="entry name" value="WH-like_DNA-bd_sf"/>
</dbReference>
<dbReference type="Proteomes" id="UP000462435">
    <property type="component" value="Unassembled WGS sequence"/>
</dbReference>
<evidence type="ECO:0000313" key="3">
    <source>
        <dbReference type="EMBL" id="KAF1038571.1"/>
    </source>
</evidence>